<dbReference type="AlphaFoldDB" id="A0A2I0KWI2"/>
<protein>
    <recommendedName>
        <fullName evidence="4">Retrotransposon gag domain-containing protein</fullName>
    </recommendedName>
</protein>
<gene>
    <name evidence="2" type="ORF">CRG98_006797</name>
</gene>
<reference evidence="2 3" key="1">
    <citation type="submission" date="2017-11" db="EMBL/GenBank/DDBJ databases">
        <title>De-novo sequencing of pomegranate (Punica granatum L.) genome.</title>
        <authorList>
            <person name="Akparov Z."/>
            <person name="Amiraslanov A."/>
            <person name="Hajiyeva S."/>
            <person name="Abbasov M."/>
            <person name="Kaur K."/>
            <person name="Hamwieh A."/>
            <person name="Solovyev V."/>
            <person name="Salamov A."/>
            <person name="Braich B."/>
            <person name="Kosarev P."/>
            <person name="Mahmoud A."/>
            <person name="Hajiyev E."/>
            <person name="Babayeva S."/>
            <person name="Izzatullayeva V."/>
            <person name="Mammadov A."/>
            <person name="Mammadov A."/>
            <person name="Sharifova S."/>
            <person name="Ojaghi J."/>
            <person name="Eynullazada K."/>
            <person name="Bayramov B."/>
            <person name="Abdulazimova A."/>
            <person name="Shahmuradov I."/>
        </authorList>
    </citation>
    <scope>NUCLEOTIDE SEQUENCE [LARGE SCALE GENOMIC DNA]</scope>
    <source>
        <strain evidence="3">cv. AG2017</strain>
        <tissue evidence="2">Leaf</tissue>
    </source>
</reference>
<dbReference type="Proteomes" id="UP000233551">
    <property type="component" value="Unassembled WGS sequence"/>
</dbReference>
<name>A0A2I0KWI2_PUNGR</name>
<evidence type="ECO:0000256" key="1">
    <source>
        <dbReference type="SAM" id="MobiDB-lite"/>
    </source>
</evidence>
<dbReference type="STRING" id="22663.A0A2I0KWI2"/>
<accession>A0A2I0KWI2</accession>
<dbReference type="EMBL" id="PGOL01000308">
    <property type="protein sequence ID" value="PKI72817.1"/>
    <property type="molecule type" value="Genomic_DNA"/>
</dbReference>
<proteinExistence type="predicted"/>
<evidence type="ECO:0000313" key="3">
    <source>
        <dbReference type="Proteomes" id="UP000233551"/>
    </source>
</evidence>
<comment type="caution">
    <text evidence="2">The sequence shown here is derived from an EMBL/GenBank/DDBJ whole genome shotgun (WGS) entry which is preliminary data.</text>
</comment>
<dbReference type="PANTHER" id="PTHR37610:SF40">
    <property type="entry name" value="OS01G0909600 PROTEIN"/>
    <property type="match status" value="1"/>
</dbReference>
<evidence type="ECO:0008006" key="4">
    <source>
        <dbReference type="Google" id="ProtNLM"/>
    </source>
</evidence>
<evidence type="ECO:0000313" key="2">
    <source>
        <dbReference type="EMBL" id="PKI72817.1"/>
    </source>
</evidence>
<organism evidence="2 3">
    <name type="scientific">Punica granatum</name>
    <name type="common">Pomegranate</name>
    <dbReference type="NCBI Taxonomy" id="22663"/>
    <lineage>
        <taxon>Eukaryota</taxon>
        <taxon>Viridiplantae</taxon>
        <taxon>Streptophyta</taxon>
        <taxon>Embryophyta</taxon>
        <taxon>Tracheophyta</taxon>
        <taxon>Spermatophyta</taxon>
        <taxon>Magnoliopsida</taxon>
        <taxon>eudicotyledons</taxon>
        <taxon>Gunneridae</taxon>
        <taxon>Pentapetalae</taxon>
        <taxon>rosids</taxon>
        <taxon>malvids</taxon>
        <taxon>Myrtales</taxon>
        <taxon>Lythraceae</taxon>
        <taxon>Punica</taxon>
    </lineage>
</organism>
<feature type="region of interest" description="Disordered" evidence="1">
    <location>
        <begin position="28"/>
        <end position="57"/>
    </location>
</feature>
<dbReference type="PANTHER" id="PTHR37610">
    <property type="entry name" value="CCHC-TYPE DOMAIN-CONTAINING PROTEIN"/>
    <property type="match status" value="1"/>
</dbReference>
<sequence length="243" mass="27393">MRRDRRRRGSCCEATGSWNLELLSSPPFHPRSITSTPGGTRRQVETAEEEVPPGGSSTSWWTTCCGSWSPCWSPSPWQLCSASSSSSATVLSEELACYNYIIRCPVKIVGAQDVKLLRDDLRERYSQGHQSRIYQIKSEICLLKQEGCNIRDYYDKMKVLWDELETYLENSACNCGAAAQRETEKDRTSRMTLGVGELRGEGSTVWVEWLILQPFVVGSLLGRRFSIGDSSPFSKNQSSQYSF</sequence>
<keyword evidence="3" id="KW-1185">Reference proteome</keyword>